<dbReference type="InterPro" id="IPR046848">
    <property type="entry name" value="E_motif"/>
</dbReference>
<keyword evidence="1" id="KW-0677">Repeat</keyword>
<dbReference type="EMBL" id="CACRZD030000004">
    <property type="protein sequence ID" value="CAA6657885.1"/>
    <property type="molecule type" value="Genomic_DNA"/>
</dbReference>
<dbReference type="InterPro" id="IPR011990">
    <property type="entry name" value="TPR-like_helical_dom_sf"/>
</dbReference>
<feature type="repeat" description="PPR" evidence="2">
    <location>
        <begin position="114"/>
        <end position="148"/>
    </location>
</feature>
<proteinExistence type="predicted"/>
<dbReference type="Proteomes" id="UP001189122">
    <property type="component" value="Unassembled WGS sequence"/>
</dbReference>
<dbReference type="PANTHER" id="PTHR47926">
    <property type="entry name" value="PENTATRICOPEPTIDE REPEAT-CONTAINING PROTEIN"/>
    <property type="match status" value="1"/>
</dbReference>
<evidence type="ECO:0000313" key="4">
    <source>
        <dbReference type="Proteomes" id="UP001189122"/>
    </source>
</evidence>
<dbReference type="GO" id="GO:0003723">
    <property type="term" value="F:RNA binding"/>
    <property type="evidence" value="ECO:0007669"/>
    <property type="project" value="InterPro"/>
</dbReference>
<dbReference type="PROSITE" id="PS51375">
    <property type="entry name" value="PPR"/>
    <property type="match status" value="5"/>
</dbReference>
<dbReference type="EMBL" id="LR743591">
    <property type="protein sequence ID" value="CAA2618169.1"/>
    <property type="molecule type" value="Genomic_DNA"/>
</dbReference>
<gene>
    <name evidence="3" type="ORF">SI7747_04004336</name>
</gene>
<dbReference type="GO" id="GO:0009451">
    <property type="term" value="P:RNA modification"/>
    <property type="evidence" value="ECO:0007669"/>
    <property type="project" value="InterPro"/>
</dbReference>
<sequence>MNLAALRRPDSAAHYRYLSHRDARLRCSAGVDGVPRVQHGRAASSKAQACTASVRGNAQITTHGRAGNVRGAQAVFDSMPHRDVISWTALLTAYADCRDIRQAREVFDGMPKRNVASWNAMISAYAREMRVREASELFGKMPCRNAVSYAAMISGFARAGMMREAEELYAETPPIGGPGCLQRSPIRVFEGMAARDVVSWSSMVNGYCKRGMIEEARKTFGLMPQRNVVSWTAMIRGYMKAGLWEDGLLTFMAMRRESVSINPVTLSGRQTHGLILRLGFCRDNFLGNSLIAMYSSVKRVDDARKAFDNMEERDVVSWNSMIGGYVHSDLVQSAHELFEQMPTRDVVSWTSMLVGFSNSGRLAEAVCLFQEMPKKDHVAWTAMLAFRWFIQMLRQGITPNPLSLSSILSASVHASALKMDMESDLSVQNALVSMYAKCGNLHDACRVFSSIRHPNVHGLAEEALKLFRRMEKKGCQPNRVTSLALLSACSHAGRVDLGLGLFHSMRSSYGIEPGPDHYTCMVDLLGRAGLLEEAVELIGVGALLGASRAHRHLALAEHAAGQIFELEPENAAAYVVLSEMYCSAGLKKDEEDVRTVKRSRGVRKNPGCSWITLGNRVSVFLAGDKVPPRLGGHAGLSSHSLKRAGTDQL</sequence>
<evidence type="ECO:0000256" key="2">
    <source>
        <dbReference type="PROSITE-ProRule" id="PRU00708"/>
    </source>
</evidence>
<dbReference type="Pfam" id="PF20431">
    <property type="entry name" value="E_motif"/>
    <property type="match status" value="1"/>
</dbReference>
<dbReference type="InterPro" id="IPR002885">
    <property type="entry name" value="PPR_rpt"/>
</dbReference>
<dbReference type="NCBIfam" id="TIGR00756">
    <property type="entry name" value="PPR"/>
    <property type="match status" value="10"/>
</dbReference>
<feature type="repeat" description="PPR" evidence="2">
    <location>
        <begin position="83"/>
        <end position="113"/>
    </location>
</feature>
<name>A0A7I8IJ37_SPIIN</name>
<dbReference type="InterPro" id="IPR046960">
    <property type="entry name" value="PPR_At4g14850-like_plant"/>
</dbReference>
<dbReference type="PANTHER" id="PTHR47926:SF347">
    <property type="entry name" value="PENTATRICOPEPTIDE REPEAT-CONTAINING PROTEIN"/>
    <property type="match status" value="1"/>
</dbReference>
<feature type="repeat" description="PPR" evidence="2">
    <location>
        <begin position="314"/>
        <end position="344"/>
    </location>
</feature>
<evidence type="ECO:0000313" key="3">
    <source>
        <dbReference type="EMBL" id="CAA2618169.1"/>
    </source>
</evidence>
<accession>A0A7I8IJ37</accession>
<feature type="repeat" description="PPR" evidence="2">
    <location>
        <begin position="196"/>
        <end position="230"/>
    </location>
</feature>
<protein>
    <submittedName>
        <fullName evidence="3">Uncharacterized protein</fullName>
    </submittedName>
</protein>
<dbReference type="AlphaFoldDB" id="A0A7I8IJ37"/>
<evidence type="ECO:0000256" key="1">
    <source>
        <dbReference type="ARBA" id="ARBA00022737"/>
    </source>
</evidence>
<dbReference type="Gene3D" id="1.25.40.10">
    <property type="entry name" value="Tetratricopeptide repeat domain"/>
    <property type="match status" value="4"/>
</dbReference>
<organism evidence="3">
    <name type="scientific">Spirodela intermedia</name>
    <name type="common">Intermediate duckweed</name>
    <dbReference type="NCBI Taxonomy" id="51605"/>
    <lineage>
        <taxon>Eukaryota</taxon>
        <taxon>Viridiplantae</taxon>
        <taxon>Streptophyta</taxon>
        <taxon>Embryophyta</taxon>
        <taxon>Tracheophyta</taxon>
        <taxon>Spermatophyta</taxon>
        <taxon>Magnoliopsida</taxon>
        <taxon>Liliopsida</taxon>
        <taxon>Araceae</taxon>
        <taxon>Lemnoideae</taxon>
        <taxon>Spirodela</taxon>
    </lineage>
</organism>
<reference evidence="3 4" key="1">
    <citation type="submission" date="2019-12" db="EMBL/GenBank/DDBJ databases">
        <authorList>
            <person name="Scholz U."/>
            <person name="Mascher M."/>
            <person name="Fiebig A."/>
        </authorList>
    </citation>
    <scope>NUCLEOTIDE SEQUENCE</scope>
</reference>
<dbReference type="FunFam" id="1.25.40.10:FF:000090">
    <property type="entry name" value="Pentatricopeptide repeat-containing protein, chloroplastic"/>
    <property type="match status" value="1"/>
</dbReference>
<keyword evidence="4" id="KW-1185">Reference proteome</keyword>
<feature type="repeat" description="PPR" evidence="2">
    <location>
        <begin position="345"/>
        <end position="379"/>
    </location>
</feature>
<dbReference type="Pfam" id="PF01535">
    <property type="entry name" value="PPR"/>
    <property type="match status" value="10"/>
</dbReference>
<dbReference type="Pfam" id="PF13812">
    <property type="entry name" value="PPR_3"/>
    <property type="match status" value="1"/>
</dbReference>